<reference evidence="1 2" key="1">
    <citation type="submission" date="2017-01" db="EMBL/GenBank/DDBJ databases">
        <authorList>
            <person name="Cao J.-M."/>
        </authorList>
    </citation>
    <scope>NUCLEOTIDE SEQUENCE [LARGE SCALE GENOMIC DNA]</scope>
    <source>
        <strain evidence="1 2">888-76</strain>
    </source>
</reference>
<name>A0A807LJL7_9ENTR</name>
<evidence type="ECO:0000313" key="2">
    <source>
        <dbReference type="Proteomes" id="UP000187148"/>
    </source>
</evidence>
<dbReference type="AlphaFoldDB" id="A0A807LJL7"/>
<dbReference type="KEGG" id="kco:BWI95_17995"/>
<gene>
    <name evidence="1" type="ORF">BWI95_17995</name>
</gene>
<keyword evidence="2" id="KW-1185">Reference proteome</keyword>
<accession>A0A807LJL7</accession>
<dbReference type="EMBL" id="CP019445">
    <property type="protein sequence ID" value="APZ06796.1"/>
    <property type="molecule type" value="Genomic_DNA"/>
</dbReference>
<sequence length="102" mass="11625">MNSSEIEQLTDELIGVAVLSLLKDNSPISTRALINRLRSMEASEQDNQRRQMLGRIIAEISNNNFASLRRDKGSERDEWDEQSRDNVFQLFGDNTASSSKKH</sequence>
<proteinExistence type="predicted"/>
<dbReference type="Proteomes" id="UP000187148">
    <property type="component" value="Chromosome"/>
</dbReference>
<evidence type="ECO:0000313" key="1">
    <source>
        <dbReference type="EMBL" id="APZ06796.1"/>
    </source>
</evidence>
<dbReference type="RefSeq" id="WP_076769965.1">
    <property type="nucleotide sequence ID" value="NZ_CP019445.1"/>
</dbReference>
<organism evidence="1 2">
    <name type="scientific">Kosakonia cowanii JCM 10956 = DSM 18146</name>
    <dbReference type="NCBI Taxonomy" id="1300165"/>
    <lineage>
        <taxon>Bacteria</taxon>
        <taxon>Pseudomonadati</taxon>
        <taxon>Pseudomonadota</taxon>
        <taxon>Gammaproteobacteria</taxon>
        <taxon>Enterobacterales</taxon>
        <taxon>Enterobacteriaceae</taxon>
        <taxon>Kosakonia</taxon>
    </lineage>
</organism>
<protein>
    <submittedName>
        <fullName evidence="1">Uncharacterized protein</fullName>
    </submittedName>
</protein>